<name>A0A6B2L567_9EUKA</name>
<dbReference type="AlphaFoldDB" id="A0A6B2L567"/>
<reference evidence="10" key="1">
    <citation type="journal article" date="2020" name="J. Eukaryot. Microbiol.">
        <title>De novo Sequencing, Assembly and Annotation of the Transcriptome for the Free-Living Testate Amoeba Arcella intermedia.</title>
        <authorList>
            <person name="Ribeiro G.M."/>
            <person name="Porfirio-Sousa A.L."/>
            <person name="Maurer-Alcala X.X."/>
            <person name="Katz L.A."/>
            <person name="Lahr D.J.G."/>
        </authorList>
    </citation>
    <scope>NUCLEOTIDE SEQUENCE</scope>
</reference>
<evidence type="ECO:0000256" key="8">
    <source>
        <dbReference type="SAM" id="MobiDB-lite"/>
    </source>
</evidence>
<keyword evidence="2 9" id="KW-0812">Transmembrane</keyword>
<feature type="transmembrane region" description="Helical" evidence="9">
    <location>
        <begin position="169"/>
        <end position="191"/>
    </location>
</feature>
<dbReference type="InterPro" id="IPR036259">
    <property type="entry name" value="MFS_trans_sf"/>
</dbReference>
<dbReference type="PANTHER" id="PTHR23294">
    <property type="entry name" value="ET TRANSLATION PRODUCT-RELATED"/>
    <property type="match status" value="1"/>
</dbReference>
<evidence type="ECO:0000256" key="1">
    <source>
        <dbReference type="ARBA" id="ARBA00004141"/>
    </source>
</evidence>
<evidence type="ECO:0000313" key="10">
    <source>
        <dbReference type="EMBL" id="NDV32109.1"/>
    </source>
</evidence>
<dbReference type="Pfam" id="PF05978">
    <property type="entry name" value="UNC-93"/>
    <property type="match status" value="1"/>
</dbReference>
<evidence type="ECO:0000256" key="3">
    <source>
        <dbReference type="ARBA" id="ARBA00022989"/>
    </source>
</evidence>
<protein>
    <recommendedName>
        <fullName evidence="6">UNC93-like protein MFSD11</fullName>
    </recommendedName>
    <alternativeName>
        <fullName evidence="7">Major facilitator superfamily domain-containing protein 11</fullName>
    </alternativeName>
</protein>
<feature type="transmembrane region" description="Helical" evidence="9">
    <location>
        <begin position="248"/>
        <end position="267"/>
    </location>
</feature>
<organism evidence="10">
    <name type="scientific">Arcella intermedia</name>
    <dbReference type="NCBI Taxonomy" id="1963864"/>
    <lineage>
        <taxon>Eukaryota</taxon>
        <taxon>Amoebozoa</taxon>
        <taxon>Tubulinea</taxon>
        <taxon>Elardia</taxon>
        <taxon>Arcellinida</taxon>
        <taxon>Sphaerothecina</taxon>
        <taxon>Arcellidae</taxon>
        <taxon>Arcella</taxon>
    </lineage>
</organism>
<dbReference type="SUPFAM" id="SSF103473">
    <property type="entry name" value="MFS general substrate transporter"/>
    <property type="match status" value="1"/>
</dbReference>
<dbReference type="EMBL" id="GIBP01003140">
    <property type="protein sequence ID" value="NDV32109.1"/>
    <property type="molecule type" value="Transcribed_RNA"/>
</dbReference>
<comment type="subcellular location">
    <subcellularLocation>
        <location evidence="1">Membrane</location>
        <topology evidence="1">Multi-pass membrane protein</topology>
    </subcellularLocation>
</comment>
<dbReference type="PANTHER" id="PTHR23294:SF0">
    <property type="entry name" value="UNC93-LIKE PROTEIN MFSD11"/>
    <property type="match status" value="1"/>
</dbReference>
<feature type="transmembrane region" description="Helical" evidence="9">
    <location>
        <begin position="12"/>
        <end position="34"/>
    </location>
</feature>
<sequence>MQDLDTGAQRKRVAYLGLCFTVLFGGFVTAQSLITNLFGIVGFYALFSLYLSFSVAAFMGDWIISYAGTRKMMAFGASTSLILIGGGLSGMEWLFIAGSISFGAGSVVLWEAQATYFSRITQFNPHNINSLNAIFFIFYAIAGLAGNTAIGILLNVTGTSSLSKEKALLVLWTLFGICACGSALFFFMPAVPPLKSANPPKPFLVYAKATLQIMKNPNYLIWLPYVFVWIVIISFGFGQFPLLIPVQYVPWTFTAWGVGFLLSTVLLTKFDKLSIKQLIVVHLIDVVLIAVTCLASGLTGSIGGLIFTGFLFGLNESLGNNICIPAFLKTMKSSFSSAIVMWRSEIGISFCCGFIISTFVEWTWLLLIITTLWIVSCVLLLLFFREEEEIAETPKPEDTPQSPQPEPQTPSDTIQVGLDM</sequence>
<feature type="transmembrane region" description="Helical" evidence="9">
    <location>
        <begin position="72"/>
        <end position="88"/>
    </location>
</feature>
<evidence type="ECO:0000256" key="4">
    <source>
        <dbReference type="ARBA" id="ARBA00023136"/>
    </source>
</evidence>
<evidence type="ECO:0000256" key="7">
    <source>
        <dbReference type="ARBA" id="ARBA00041910"/>
    </source>
</evidence>
<feature type="transmembrane region" description="Helical" evidence="9">
    <location>
        <begin position="340"/>
        <end position="359"/>
    </location>
</feature>
<dbReference type="InterPro" id="IPR051617">
    <property type="entry name" value="UNC-93-like_regulator"/>
</dbReference>
<feature type="transmembrane region" description="Helical" evidence="9">
    <location>
        <begin position="279"/>
        <end position="299"/>
    </location>
</feature>
<keyword evidence="4 9" id="KW-0472">Membrane</keyword>
<feature type="transmembrane region" description="Helical" evidence="9">
    <location>
        <begin position="133"/>
        <end position="157"/>
    </location>
</feature>
<feature type="transmembrane region" description="Helical" evidence="9">
    <location>
        <begin position="40"/>
        <end position="60"/>
    </location>
</feature>
<proteinExistence type="predicted"/>
<evidence type="ECO:0000256" key="6">
    <source>
        <dbReference type="ARBA" id="ARBA00040302"/>
    </source>
</evidence>
<evidence type="ECO:0000256" key="9">
    <source>
        <dbReference type="SAM" id="Phobius"/>
    </source>
</evidence>
<dbReference type="GO" id="GO:0016020">
    <property type="term" value="C:membrane"/>
    <property type="evidence" value="ECO:0007669"/>
    <property type="project" value="UniProtKB-SubCell"/>
</dbReference>
<evidence type="ECO:0000256" key="5">
    <source>
        <dbReference type="ARBA" id="ARBA00023180"/>
    </source>
</evidence>
<keyword evidence="5" id="KW-0325">Glycoprotein</keyword>
<evidence type="ECO:0000256" key="2">
    <source>
        <dbReference type="ARBA" id="ARBA00022692"/>
    </source>
</evidence>
<keyword evidence="3 9" id="KW-1133">Transmembrane helix</keyword>
<accession>A0A6B2L567</accession>
<feature type="transmembrane region" description="Helical" evidence="9">
    <location>
        <begin position="219"/>
        <end position="242"/>
    </location>
</feature>
<feature type="transmembrane region" description="Helical" evidence="9">
    <location>
        <begin position="365"/>
        <end position="384"/>
    </location>
</feature>
<dbReference type="InterPro" id="IPR010291">
    <property type="entry name" value="Ion_channel_UNC-93"/>
</dbReference>
<feature type="region of interest" description="Disordered" evidence="8">
    <location>
        <begin position="392"/>
        <end position="420"/>
    </location>
</feature>